<reference evidence="7 8" key="1">
    <citation type="journal article" date="2014" name="Antonie Van Leeuwenhoek">
        <title>Oenococcus alcoholitolerans sp. nov., a lactic acid bacteria isolated from cachaca and ethanol fermentation processes.</title>
        <authorList>
            <person name="Badotti F."/>
            <person name="Moreira A.P."/>
            <person name="Tonon L.A."/>
            <person name="de Lucena B.T."/>
            <person name="Gomes Fde C."/>
            <person name="Kruger R."/>
            <person name="Thompson C.C."/>
            <person name="de Morais M.A.Jr."/>
            <person name="Rosa C.A."/>
            <person name="Thompson F.L."/>
        </authorList>
    </citation>
    <scope>NUCLEOTIDE SEQUENCE [LARGE SCALE GENOMIC DNA]</scope>
    <source>
        <strain evidence="7 8">UFRJ-M7.2.18</strain>
    </source>
</reference>
<dbReference type="SUPFAM" id="SSF48576">
    <property type="entry name" value="Terpenoid synthases"/>
    <property type="match status" value="1"/>
</dbReference>
<dbReference type="CDD" id="cd00685">
    <property type="entry name" value="Trans_IPPS_HT"/>
    <property type="match status" value="1"/>
</dbReference>
<evidence type="ECO:0000313" key="8">
    <source>
        <dbReference type="Proteomes" id="UP000030023"/>
    </source>
</evidence>
<dbReference type="Gene3D" id="1.10.600.10">
    <property type="entry name" value="Farnesyl Diphosphate Synthase"/>
    <property type="match status" value="1"/>
</dbReference>
<dbReference type="PROSITE" id="PS00444">
    <property type="entry name" value="POLYPRENYL_SYNTHASE_2"/>
    <property type="match status" value="1"/>
</dbReference>
<evidence type="ECO:0000256" key="1">
    <source>
        <dbReference type="ARBA" id="ARBA00001946"/>
    </source>
</evidence>
<evidence type="ECO:0000256" key="6">
    <source>
        <dbReference type="RuleBase" id="RU004466"/>
    </source>
</evidence>
<evidence type="ECO:0000313" key="7">
    <source>
        <dbReference type="EMBL" id="KGO32314.1"/>
    </source>
</evidence>
<dbReference type="PANTHER" id="PTHR12001:SF69">
    <property type="entry name" value="ALL TRANS-POLYPRENYL-DIPHOSPHATE SYNTHASE PDSS1"/>
    <property type="match status" value="1"/>
</dbReference>
<accession>A0ABR4XTA8</accession>
<dbReference type="SFLD" id="SFLDS00005">
    <property type="entry name" value="Isoprenoid_Synthase_Type_I"/>
    <property type="match status" value="1"/>
</dbReference>
<keyword evidence="4" id="KW-0479">Metal-binding</keyword>
<sequence>MTDLWEDFYLTKSDLDATKKIIADQHFGPEFYRKKTDGLIKQNGKMIRAALTILFGRYAVENKTFVNSVDIESSTKKIRQAAAAIELLHLATLVHDDVIDASPERRGLPTLQTSFQNKDAIYLGDILFTKYFQMLVKIAPDISFIDFHSRFMEKILDGELKQDSLRFDSDLTFENYIDVISKKTAALFALASISGFWIGTAIKEYKQISKNKLFSTINDFGKNIGIAFQIIDDLQDLDPKVYTGKPKFEDFKEGVYTLPIIIASSDKDFKKQIMDNDKFDRKKLEEYFRSKPEILKKTLDIGYDFIQRAQIDLDKLPVINNQIKSEVQKIIDIIKDQLNLINTTSI</sequence>
<keyword evidence="3 6" id="KW-0808">Transferase</keyword>
<comment type="cofactor">
    <cofactor evidence="1">
        <name>Mg(2+)</name>
        <dbReference type="ChEBI" id="CHEBI:18420"/>
    </cofactor>
</comment>
<protein>
    <recommendedName>
        <fullName evidence="9">Geranylgeranyl pyrophosphate synthase</fullName>
    </recommendedName>
</protein>
<dbReference type="InterPro" id="IPR000092">
    <property type="entry name" value="Polyprenyl_synt"/>
</dbReference>
<evidence type="ECO:0000256" key="4">
    <source>
        <dbReference type="ARBA" id="ARBA00022723"/>
    </source>
</evidence>
<dbReference type="Pfam" id="PF00348">
    <property type="entry name" value="polyprenyl_synt"/>
    <property type="match status" value="1"/>
</dbReference>
<keyword evidence="8" id="KW-1185">Reference proteome</keyword>
<dbReference type="EMBL" id="AXCV01000042">
    <property type="protein sequence ID" value="KGO32314.1"/>
    <property type="molecule type" value="Genomic_DNA"/>
</dbReference>
<dbReference type="PROSITE" id="PS00723">
    <property type="entry name" value="POLYPRENYL_SYNTHASE_1"/>
    <property type="match status" value="1"/>
</dbReference>
<organism evidence="7 8">
    <name type="scientific">Oenococcus alcoholitolerans</name>
    <dbReference type="NCBI Taxonomy" id="931074"/>
    <lineage>
        <taxon>Bacteria</taxon>
        <taxon>Bacillati</taxon>
        <taxon>Bacillota</taxon>
        <taxon>Bacilli</taxon>
        <taxon>Lactobacillales</taxon>
        <taxon>Lactobacillaceae</taxon>
        <taxon>Oenococcus</taxon>
    </lineage>
</organism>
<comment type="caution">
    <text evidence="7">The sequence shown here is derived from an EMBL/GenBank/DDBJ whole genome shotgun (WGS) entry which is preliminary data.</text>
</comment>
<evidence type="ECO:0000256" key="2">
    <source>
        <dbReference type="ARBA" id="ARBA00006706"/>
    </source>
</evidence>
<proteinExistence type="inferred from homology"/>
<dbReference type="Proteomes" id="UP000030023">
    <property type="component" value="Unassembled WGS sequence"/>
</dbReference>
<keyword evidence="5" id="KW-0460">Magnesium</keyword>
<name>A0ABR4XTA8_9LACO</name>
<gene>
    <name evidence="7" type="ORF">Q757_01745</name>
</gene>
<evidence type="ECO:0008006" key="9">
    <source>
        <dbReference type="Google" id="ProtNLM"/>
    </source>
</evidence>
<evidence type="ECO:0000256" key="3">
    <source>
        <dbReference type="ARBA" id="ARBA00022679"/>
    </source>
</evidence>
<dbReference type="InterPro" id="IPR033749">
    <property type="entry name" value="Polyprenyl_synt_CS"/>
</dbReference>
<comment type="similarity">
    <text evidence="2 6">Belongs to the FPP/GGPP synthase family.</text>
</comment>
<dbReference type="PANTHER" id="PTHR12001">
    <property type="entry name" value="GERANYLGERANYL PYROPHOSPHATE SYNTHASE"/>
    <property type="match status" value="1"/>
</dbReference>
<dbReference type="InterPro" id="IPR008949">
    <property type="entry name" value="Isoprenoid_synthase_dom_sf"/>
</dbReference>
<evidence type="ECO:0000256" key="5">
    <source>
        <dbReference type="ARBA" id="ARBA00022842"/>
    </source>
</evidence>